<protein>
    <submittedName>
        <fullName evidence="2">Uncharacterized protein</fullName>
    </submittedName>
</protein>
<feature type="compositionally biased region" description="Basic residues" evidence="1">
    <location>
        <begin position="1"/>
        <end position="14"/>
    </location>
</feature>
<keyword evidence="3" id="KW-1185">Reference proteome</keyword>
<proteinExistence type="predicted"/>
<dbReference type="AlphaFoldDB" id="A0A518HAL6"/>
<dbReference type="RefSeq" id="WP_197446446.1">
    <property type="nucleotide sequence ID" value="NZ_CP036426.1"/>
</dbReference>
<evidence type="ECO:0000256" key="1">
    <source>
        <dbReference type="SAM" id="MobiDB-lite"/>
    </source>
</evidence>
<evidence type="ECO:0000313" key="2">
    <source>
        <dbReference type="EMBL" id="QDV37847.1"/>
    </source>
</evidence>
<feature type="region of interest" description="Disordered" evidence="1">
    <location>
        <begin position="1"/>
        <end position="48"/>
    </location>
</feature>
<evidence type="ECO:0000313" key="3">
    <source>
        <dbReference type="Proteomes" id="UP000317835"/>
    </source>
</evidence>
<name>A0A518HAL6_9BACT</name>
<accession>A0A518HAL6</accession>
<organism evidence="2 3">
    <name type="scientific">Tautonia plasticadhaerens</name>
    <dbReference type="NCBI Taxonomy" id="2527974"/>
    <lineage>
        <taxon>Bacteria</taxon>
        <taxon>Pseudomonadati</taxon>
        <taxon>Planctomycetota</taxon>
        <taxon>Planctomycetia</taxon>
        <taxon>Isosphaerales</taxon>
        <taxon>Isosphaeraceae</taxon>
        <taxon>Tautonia</taxon>
    </lineage>
</organism>
<feature type="compositionally biased region" description="Basic residues" evidence="1">
    <location>
        <begin position="24"/>
        <end position="48"/>
    </location>
</feature>
<gene>
    <name evidence="2" type="ORF">ElP_57940</name>
</gene>
<dbReference type="Proteomes" id="UP000317835">
    <property type="component" value="Chromosome"/>
</dbReference>
<dbReference type="EMBL" id="CP036426">
    <property type="protein sequence ID" value="QDV37847.1"/>
    <property type="molecule type" value="Genomic_DNA"/>
</dbReference>
<dbReference type="KEGG" id="tpla:ElP_57940"/>
<reference evidence="2 3" key="1">
    <citation type="submission" date="2019-02" db="EMBL/GenBank/DDBJ databases">
        <title>Deep-cultivation of Planctomycetes and their phenomic and genomic characterization uncovers novel biology.</title>
        <authorList>
            <person name="Wiegand S."/>
            <person name="Jogler M."/>
            <person name="Boedeker C."/>
            <person name="Pinto D."/>
            <person name="Vollmers J."/>
            <person name="Rivas-Marin E."/>
            <person name="Kohn T."/>
            <person name="Peeters S.H."/>
            <person name="Heuer A."/>
            <person name="Rast P."/>
            <person name="Oberbeckmann S."/>
            <person name="Bunk B."/>
            <person name="Jeske O."/>
            <person name="Meyerdierks A."/>
            <person name="Storesund J.E."/>
            <person name="Kallscheuer N."/>
            <person name="Luecker S."/>
            <person name="Lage O.M."/>
            <person name="Pohl T."/>
            <person name="Merkel B.J."/>
            <person name="Hornburger P."/>
            <person name="Mueller R.-W."/>
            <person name="Bruemmer F."/>
            <person name="Labrenz M."/>
            <person name="Spormann A.M."/>
            <person name="Op den Camp H."/>
            <person name="Overmann J."/>
            <person name="Amann R."/>
            <person name="Jetten M.S.M."/>
            <person name="Mascher T."/>
            <person name="Medema M.H."/>
            <person name="Devos D.P."/>
            <person name="Kaster A.-K."/>
            <person name="Ovreas L."/>
            <person name="Rohde M."/>
            <person name="Galperin M.Y."/>
            <person name="Jogler C."/>
        </authorList>
    </citation>
    <scope>NUCLEOTIDE SEQUENCE [LARGE SCALE GENOMIC DNA]</scope>
    <source>
        <strain evidence="2 3">ElP</strain>
    </source>
</reference>
<sequence>MKKKTKHRKAYAWRKRADSSPVAKGRRRKLLGTRNPSKRKFAGGKKKG</sequence>